<feature type="transmembrane region" description="Helical" evidence="3">
    <location>
        <begin position="160"/>
        <end position="181"/>
    </location>
</feature>
<dbReference type="OrthoDB" id="6499973at2759"/>
<keyword evidence="3" id="KW-1133">Transmembrane helix</keyword>
<feature type="transmembrane region" description="Helical" evidence="3">
    <location>
        <begin position="262"/>
        <end position="278"/>
    </location>
</feature>
<evidence type="ECO:0000256" key="2">
    <source>
        <dbReference type="ARBA" id="ARBA00006727"/>
    </source>
</evidence>
<feature type="transmembrane region" description="Helical" evidence="3">
    <location>
        <begin position="223"/>
        <end position="242"/>
    </location>
</feature>
<proteinExistence type="inferred from homology"/>
<keyword evidence="3" id="KW-0472">Membrane</keyword>
<feature type="transmembrane region" description="Helical" evidence="3">
    <location>
        <begin position="452"/>
        <end position="478"/>
    </location>
</feature>
<gene>
    <name evidence="4" type="ORF">CVT25_014706</name>
</gene>
<dbReference type="InterPro" id="IPR011701">
    <property type="entry name" value="MFS"/>
</dbReference>
<comment type="subcellular location">
    <subcellularLocation>
        <location evidence="1">Membrane</location>
        <topology evidence="1">Multi-pass membrane protein</topology>
    </subcellularLocation>
</comment>
<name>A0A409WR39_PSICY</name>
<feature type="transmembrane region" description="Helical" evidence="3">
    <location>
        <begin position="365"/>
        <end position="383"/>
    </location>
</feature>
<evidence type="ECO:0008006" key="6">
    <source>
        <dbReference type="Google" id="ProtNLM"/>
    </source>
</evidence>
<dbReference type="InterPro" id="IPR050327">
    <property type="entry name" value="Proton-linked_MCT"/>
</dbReference>
<reference evidence="4 5" key="1">
    <citation type="journal article" date="2018" name="Evol. Lett.">
        <title>Horizontal gene cluster transfer increased hallucinogenic mushroom diversity.</title>
        <authorList>
            <person name="Reynolds H.T."/>
            <person name="Vijayakumar V."/>
            <person name="Gluck-Thaler E."/>
            <person name="Korotkin H.B."/>
            <person name="Matheny P.B."/>
            <person name="Slot J.C."/>
        </authorList>
    </citation>
    <scope>NUCLEOTIDE SEQUENCE [LARGE SCALE GENOMIC DNA]</scope>
    <source>
        <strain evidence="4 5">2631</strain>
    </source>
</reference>
<dbReference type="GO" id="GO:0016020">
    <property type="term" value="C:membrane"/>
    <property type="evidence" value="ECO:0007669"/>
    <property type="project" value="UniProtKB-SubCell"/>
</dbReference>
<protein>
    <recommendedName>
        <fullName evidence="6">Major facilitator superfamily (MFS) profile domain-containing protein</fullName>
    </recommendedName>
</protein>
<evidence type="ECO:0000313" key="4">
    <source>
        <dbReference type="EMBL" id="PPQ80949.1"/>
    </source>
</evidence>
<feature type="transmembrane region" description="Helical" evidence="3">
    <location>
        <begin position="334"/>
        <end position="353"/>
    </location>
</feature>
<feature type="transmembrane region" description="Helical" evidence="3">
    <location>
        <begin position="91"/>
        <end position="113"/>
    </location>
</feature>
<dbReference type="PANTHER" id="PTHR11360">
    <property type="entry name" value="MONOCARBOXYLATE TRANSPORTER"/>
    <property type="match status" value="1"/>
</dbReference>
<organism evidence="4 5">
    <name type="scientific">Psilocybe cyanescens</name>
    <dbReference type="NCBI Taxonomy" id="93625"/>
    <lineage>
        <taxon>Eukaryota</taxon>
        <taxon>Fungi</taxon>
        <taxon>Dikarya</taxon>
        <taxon>Basidiomycota</taxon>
        <taxon>Agaricomycotina</taxon>
        <taxon>Agaricomycetes</taxon>
        <taxon>Agaricomycetidae</taxon>
        <taxon>Agaricales</taxon>
        <taxon>Agaricineae</taxon>
        <taxon>Strophariaceae</taxon>
        <taxon>Psilocybe</taxon>
    </lineage>
</organism>
<feature type="transmembrane region" description="Helical" evidence="3">
    <location>
        <begin position="421"/>
        <end position="440"/>
    </location>
</feature>
<feature type="transmembrane region" description="Helical" evidence="3">
    <location>
        <begin position="187"/>
        <end position="211"/>
    </location>
</feature>
<dbReference type="Gene3D" id="1.20.1250.20">
    <property type="entry name" value="MFS general substrate transporter like domains"/>
    <property type="match status" value="2"/>
</dbReference>
<evidence type="ECO:0000256" key="3">
    <source>
        <dbReference type="SAM" id="Phobius"/>
    </source>
</evidence>
<dbReference type="PANTHER" id="PTHR11360:SF234">
    <property type="entry name" value="MFS-TYPE TRANSPORTER DBAD-RELATED"/>
    <property type="match status" value="1"/>
</dbReference>
<dbReference type="EMBL" id="NHYD01003297">
    <property type="protein sequence ID" value="PPQ80949.1"/>
    <property type="molecule type" value="Genomic_DNA"/>
</dbReference>
<dbReference type="GO" id="GO:0022857">
    <property type="term" value="F:transmembrane transporter activity"/>
    <property type="evidence" value="ECO:0007669"/>
    <property type="project" value="InterPro"/>
</dbReference>
<accession>A0A409WR39</accession>
<dbReference type="STRING" id="93625.A0A409WR39"/>
<sequence>MESSESVFRDPKFYLSNDSSLDVTAVEQYSLPNGFPARDPFNNHGLQAKYVFSNASTATVASVYPNKEFKMEQKKAPVKPVVEQAFPEGGLAGWATALGAFIIQFCGFGYSTSYGVFQDFYVREYLSKESSSSIAWIGSVNAFLVISGGLLAGRIYDRGHFYALLWGGSALISFSLFMLSLTEKDHFYQVLLSQGFGVGIGVGMIYVPSVAILSHYFRQRRSLVMTIVAAGSSLGAVVHPIMLNNLIPKIGFAKATRANAGLISGLLLIACLIMKTRLPPPTTTPNLKKSLVKFSKDKAYICCIFGFFFFIIGFFYPIFYLQLDSITHHLSPNFAFYSLVVMNASSCIGRIFAGLTAGLFGIGNLVVASTAWCSILIFFMIGISDVASVVLFAGIYGFSSGAYVALMAPMIANLADDVSEIGLRMGIGFTLAGFGSLIGAPIEGALLTSSFIWWRASVFSGVMAAMGCIMYIGMVIFLRKKKRMQETLPVHKVVFESMEVETSVKGSLA</sequence>
<feature type="transmembrane region" description="Helical" evidence="3">
    <location>
        <begin position="299"/>
        <end position="322"/>
    </location>
</feature>
<feature type="transmembrane region" description="Helical" evidence="3">
    <location>
        <begin position="389"/>
        <end position="409"/>
    </location>
</feature>
<dbReference type="InterPro" id="IPR036259">
    <property type="entry name" value="MFS_trans_sf"/>
</dbReference>
<comment type="caution">
    <text evidence="4">The sequence shown here is derived from an EMBL/GenBank/DDBJ whole genome shotgun (WGS) entry which is preliminary data.</text>
</comment>
<dbReference type="AlphaFoldDB" id="A0A409WR39"/>
<dbReference type="Proteomes" id="UP000283269">
    <property type="component" value="Unassembled WGS sequence"/>
</dbReference>
<evidence type="ECO:0000313" key="5">
    <source>
        <dbReference type="Proteomes" id="UP000283269"/>
    </source>
</evidence>
<keyword evidence="5" id="KW-1185">Reference proteome</keyword>
<dbReference type="InParanoid" id="A0A409WR39"/>
<dbReference type="SUPFAM" id="SSF103473">
    <property type="entry name" value="MFS general substrate transporter"/>
    <property type="match status" value="1"/>
</dbReference>
<evidence type="ECO:0000256" key="1">
    <source>
        <dbReference type="ARBA" id="ARBA00004141"/>
    </source>
</evidence>
<keyword evidence="3" id="KW-0812">Transmembrane</keyword>
<dbReference type="Pfam" id="PF07690">
    <property type="entry name" value="MFS_1"/>
    <property type="match status" value="1"/>
</dbReference>
<feature type="transmembrane region" description="Helical" evidence="3">
    <location>
        <begin position="133"/>
        <end position="153"/>
    </location>
</feature>
<comment type="similarity">
    <text evidence="2">Belongs to the major facilitator superfamily. Monocarboxylate porter (TC 2.A.1.13) family.</text>
</comment>